<name>A4U239_9PROT</name>
<evidence type="ECO:0000313" key="1">
    <source>
        <dbReference type="EMBL" id="CAM76946.1"/>
    </source>
</evidence>
<organism evidence="1">
    <name type="scientific">Magnetospirillum gryphiswaldense</name>
    <dbReference type="NCBI Taxonomy" id="55518"/>
    <lineage>
        <taxon>Bacteria</taxon>
        <taxon>Pseudomonadati</taxon>
        <taxon>Pseudomonadota</taxon>
        <taxon>Alphaproteobacteria</taxon>
        <taxon>Rhodospirillales</taxon>
        <taxon>Rhodospirillaceae</taxon>
        <taxon>Magnetospirillum</taxon>
    </lineage>
</organism>
<gene>
    <name evidence="1" type="ORF">MGR_2698</name>
</gene>
<proteinExistence type="predicted"/>
<sequence>MGVMPLTDLTLTDEARIPGACAAIVKARAAVLRGIAVQRELIAAEKEGRPIRLPRSAKRHDASNRRPRRWWFVSPTDGGLRLNILYGHRPVALRDGLTTIVCDGLDGVVAALGVVAANIHELDAGLASVISARPHDRRSPRKTCP</sequence>
<protein>
    <submittedName>
        <fullName evidence="1">Uncharacterized protein</fullName>
    </submittedName>
</protein>
<dbReference type="EMBL" id="CU459003">
    <property type="protein sequence ID" value="CAM76946.1"/>
    <property type="molecule type" value="Genomic_DNA"/>
</dbReference>
<accession>A4U239</accession>
<reference evidence="1" key="1">
    <citation type="journal article" date="2007" name="J. Bacteriol.">
        <title>Comparative genome analysis of four magnetotactic bacteria reveals a complex set of group-specific genes implicated in magnetosome biomineralization and function.</title>
        <authorList>
            <person name="Richter M."/>
            <person name="Kube M."/>
            <person name="Bazylinski D.A."/>
            <person name="Lombardot T."/>
            <person name="Gloeckner F.O."/>
            <person name="Reinhardt R."/>
            <person name="Schueler D."/>
        </authorList>
    </citation>
    <scope>NUCLEOTIDE SEQUENCE</scope>
    <source>
        <strain evidence="1">MSR-1</strain>
    </source>
</reference>
<dbReference type="AlphaFoldDB" id="A4U239"/>